<dbReference type="PROSITE" id="PS00028">
    <property type="entry name" value="ZINC_FINGER_C2H2_1"/>
    <property type="match status" value="2"/>
</dbReference>
<feature type="compositionally biased region" description="Low complexity" evidence="9">
    <location>
        <begin position="192"/>
        <end position="202"/>
    </location>
</feature>
<dbReference type="InterPro" id="IPR012934">
    <property type="entry name" value="Znf_AD"/>
</dbReference>
<evidence type="ECO:0000256" key="7">
    <source>
        <dbReference type="PROSITE-ProRule" id="PRU00042"/>
    </source>
</evidence>
<dbReference type="PANTHER" id="PTHR24406">
    <property type="entry name" value="TRANSCRIPTIONAL REPRESSOR CTCFL-RELATED"/>
    <property type="match status" value="1"/>
</dbReference>
<evidence type="ECO:0000256" key="5">
    <source>
        <dbReference type="ARBA" id="ARBA00022833"/>
    </source>
</evidence>
<feature type="region of interest" description="Disordered" evidence="9">
    <location>
        <begin position="478"/>
        <end position="505"/>
    </location>
</feature>
<comment type="caution">
    <text evidence="12">The sequence shown here is derived from an EMBL/GenBank/DDBJ whole genome shotgun (WGS) entry which is preliminary data.</text>
</comment>
<evidence type="ECO:0000256" key="3">
    <source>
        <dbReference type="ARBA" id="ARBA00022737"/>
    </source>
</evidence>
<accession>A0ABD1DT92</accession>
<feature type="domain" description="ZAD" evidence="11">
    <location>
        <begin position="9"/>
        <end position="80"/>
    </location>
</feature>
<evidence type="ECO:0000256" key="9">
    <source>
        <dbReference type="SAM" id="MobiDB-lite"/>
    </source>
</evidence>
<feature type="compositionally biased region" description="Basic and acidic residues" evidence="9">
    <location>
        <begin position="154"/>
        <end position="168"/>
    </location>
</feature>
<dbReference type="SUPFAM" id="SSF57716">
    <property type="entry name" value="Glucocorticoid receptor-like (DNA-binding domain)"/>
    <property type="match status" value="1"/>
</dbReference>
<evidence type="ECO:0000256" key="4">
    <source>
        <dbReference type="ARBA" id="ARBA00022771"/>
    </source>
</evidence>
<keyword evidence="4 7" id="KW-0863">Zinc-finger</keyword>
<comment type="subcellular location">
    <subcellularLocation>
        <location evidence="1">Nucleus</location>
    </subcellularLocation>
</comment>
<dbReference type="GO" id="GO:0008270">
    <property type="term" value="F:zinc ion binding"/>
    <property type="evidence" value="ECO:0007669"/>
    <property type="project" value="UniProtKB-UniRule"/>
</dbReference>
<dbReference type="GO" id="GO:0005634">
    <property type="term" value="C:nucleus"/>
    <property type="evidence" value="ECO:0007669"/>
    <property type="project" value="UniProtKB-SubCell"/>
</dbReference>
<dbReference type="InterPro" id="IPR050888">
    <property type="entry name" value="ZnF_C2H2-type_TF"/>
</dbReference>
<feature type="binding site" evidence="8">
    <location>
        <position position="11"/>
    </location>
    <ligand>
        <name>Zn(2+)</name>
        <dbReference type="ChEBI" id="CHEBI:29105"/>
    </ligand>
</feature>
<feature type="compositionally biased region" description="Low complexity" evidence="9">
    <location>
        <begin position="99"/>
        <end position="109"/>
    </location>
</feature>
<gene>
    <name evidence="12" type="ORF">pipiens_001823</name>
</gene>
<dbReference type="AlphaFoldDB" id="A0ABD1DT92"/>
<evidence type="ECO:0000313" key="12">
    <source>
        <dbReference type="EMBL" id="KAL1402827.1"/>
    </source>
</evidence>
<dbReference type="SMART" id="SM00355">
    <property type="entry name" value="ZnF_C2H2"/>
    <property type="match status" value="4"/>
</dbReference>
<dbReference type="InterPro" id="IPR013087">
    <property type="entry name" value="Znf_C2H2_type"/>
</dbReference>
<dbReference type="PROSITE" id="PS50157">
    <property type="entry name" value="ZINC_FINGER_C2H2_2"/>
    <property type="match status" value="2"/>
</dbReference>
<keyword evidence="3" id="KW-0677">Repeat</keyword>
<evidence type="ECO:0000259" key="10">
    <source>
        <dbReference type="PROSITE" id="PS50157"/>
    </source>
</evidence>
<feature type="binding site" evidence="8">
    <location>
        <position position="53"/>
    </location>
    <ligand>
        <name>Zn(2+)</name>
        <dbReference type="ChEBI" id="CHEBI:29105"/>
    </ligand>
</feature>
<feature type="region of interest" description="Disordered" evidence="9">
    <location>
        <begin position="806"/>
        <end position="825"/>
    </location>
</feature>
<dbReference type="Proteomes" id="UP001562425">
    <property type="component" value="Unassembled WGS sequence"/>
</dbReference>
<feature type="binding site" evidence="8">
    <location>
        <position position="14"/>
    </location>
    <ligand>
        <name>Zn(2+)</name>
        <dbReference type="ChEBI" id="CHEBI:29105"/>
    </ligand>
</feature>
<feature type="compositionally biased region" description="Acidic residues" evidence="9">
    <location>
        <begin position="810"/>
        <end position="825"/>
    </location>
</feature>
<organism evidence="12 13">
    <name type="scientific">Culex pipiens pipiens</name>
    <name type="common">Northern house mosquito</name>
    <dbReference type="NCBI Taxonomy" id="38569"/>
    <lineage>
        <taxon>Eukaryota</taxon>
        <taxon>Metazoa</taxon>
        <taxon>Ecdysozoa</taxon>
        <taxon>Arthropoda</taxon>
        <taxon>Hexapoda</taxon>
        <taxon>Insecta</taxon>
        <taxon>Pterygota</taxon>
        <taxon>Neoptera</taxon>
        <taxon>Endopterygota</taxon>
        <taxon>Diptera</taxon>
        <taxon>Nematocera</taxon>
        <taxon>Culicoidea</taxon>
        <taxon>Culicidae</taxon>
        <taxon>Culicinae</taxon>
        <taxon>Culicini</taxon>
        <taxon>Culex</taxon>
        <taxon>Culex</taxon>
    </lineage>
</organism>
<feature type="region of interest" description="Disordered" evidence="9">
    <location>
        <begin position="545"/>
        <end position="577"/>
    </location>
</feature>
<dbReference type="EMBL" id="JBEHCU010002450">
    <property type="protein sequence ID" value="KAL1402827.1"/>
    <property type="molecule type" value="Genomic_DNA"/>
</dbReference>
<evidence type="ECO:0000259" key="11">
    <source>
        <dbReference type="PROSITE" id="PS51915"/>
    </source>
</evidence>
<evidence type="ECO:0000256" key="6">
    <source>
        <dbReference type="ARBA" id="ARBA00023242"/>
    </source>
</evidence>
<evidence type="ECO:0000256" key="2">
    <source>
        <dbReference type="ARBA" id="ARBA00022723"/>
    </source>
</evidence>
<feature type="region of interest" description="Disordered" evidence="9">
    <location>
        <begin position="257"/>
        <end position="322"/>
    </location>
</feature>
<proteinExistence type="predicted"/>
<feature type="domain" description="C2H2-type" evidence="10">
    <location>
        <begin position="227"/>
        <end position="255"/>
    </location>
</feature>
<feature type="binding site" evidence="8">
    <location>
        <position position="56"/>
    </location>
    <ligand>
        <name>Zn(2+)</name>
        <dbReference type="ChEBI" id="CHEBI:29105"/>
    </ligand>
</feature>
<keyword evidence="2 8" id="KW-0479">Metal-binding</keyword>
<evidence type="ECO:0000256" key="1">
    <source>
        <dbReference type="ARBA" id="ARBA00004123"/>
    </source>
</evidence>
<reference evidence="12 13" key="1">
    <citation type="submission" date="2024-05" db="EMBL/GenBank/DDBJ databases">
        <title>Culex pipiens pipiens assembly and annotation.</title>
        <authorList>
            <person name="Alout H."/>
            <person name="Durand T."/>
        </authorList>
    </citation>
    <scope>NUCLEOTIDE SEQUENCE [LARGE SCALE GENOMIC DNA]</scope>
    <source>
        <strain evidence="12">HA-2024</strain>
        <tissue evidence="12">Whole body</tissue>
    </source>
</reference>
<evidence type="ECO:0000256" key="8">
    <source>
        <dbReference type="PROSITE-ProRule" id="PRU01263"/>
    </source>
</evidence>
<feature type="domain" description="C2H2-type" evidence="10">
    <location>
        <begin position="351"/>
        <end position="379"/>
    </location>
</feature>
<dbReference type="Gene3D" id="3.30.160.60">
    <property type="entry name" value="Classic Zinc Finger"/>
    <property type="match status" value="2"/>
</dbReference>
<dbReference type="PROSITE" id="PS51915">
    <property type="entry name" value="ZAD"/>
    <property type="match status" value="1"/>
</dbReference>
<feature type="region of interest" description="Disordered" evidence="9">
    <location>
        <begin position="705"/>
        <end position="724"/>
    </location>
</feature>
<name>A0ABD1DT92_CULPP</name>
<feature type="compositionally biased region" description="Low complexity" evidence="9">
    <location>
        <begin position="169"/>
        <end position="183"/>
    </location>
</feature>
<feature type="region of interest" description="Disordered" evidence="9">
    <location>
        <begin position="90"/>
        <end position="207"/>
    </location>
</feature>
<keyword evidence="13" id="KW-1185">Reference proteome</keyword>
<keyword evidence="6" id="KW-0539">Nucleus</keyword>
<evidence type="ECO:0000313" key="13">
    <source>
        <dbReference type="Proteomes" id="UP001562425"/>
    </source>
</evidence>
<sequence>MQQKLLFQSCCRLCLDDTKQQHEIASVEKLAETLEKLYDLKLAKDDRCSKYICVDCEREATETAKWVAIHEELKQQIRANQERFAAEMLEQLGPEPVSPRRASPSTRSARLSRRSTRRNATDTPEEEMAQLQADQIKEEPPTVVTRASRRRSGAKQEWEPPVSDRDQSDTPTSSSSSSGPSSGDNEEDDASTAESGTTTSSDTDLKCPRCDATFTELAALEKHKCKFVCSICSAVLKHKKSLKKHLMSTHNVREDQWESYWNPPQEDDGGGSKEQSLLVEGKKPRKRYRYESDSPTDIEDNTGEKSGKDAASSAPRRELSPGDFDELRDELVNIYCSLCNESFSGVHDCPFVCDICGNTFAQPKNVRRHKVNVHKLEPDHPSLIIRRRSTSRPPSRAVSEAGSDDDLPLAAVASRSRCDSVASDWNGGSGGGKLYRFFCPDCDYTNTRRYRVTSHMKGVHGIPADQIDLEAIQKEFLGTRAKTPEPPSRARHTPSGSRTPARSENVMTPFDEVLAAGGTAPPLDPAPLVPESAISFPVVTVPSSGFPRNRSRSTYQDDMDRKRKRSMSACSMREPRSNRAISERNVLVAKRRLTNAELLSRINTKFRSTVANIQANRLQVRAQLSCVPVGTPMEQPLRPRVSAYHEEEPCTNKRLFRRRAPVGNERTQVSRLRAIFQSLCDRVPAASSVSSIDVDSLVLVPSDVLPPEEVPSQSQQPEPDSTTPVVVAAAPEPMDTDDITPPVVIELAEEASATEVTSQEEEEEISEVVETVELTEERSEEIISEVRTEDRVEEMEVVNRVAVEQVREGQEEDDDGGCEEEILPD</sequence>
<keyword evidence="5 8" id="KW-0862">Zinc</keyword>
<dbReference type="Pfam" id="PF00096">
    <property type="entry name" value="zf-C2H2"/>
    <property type="match status" value="1"/>
</dbReference>
<feature type="compositionally biased region" description="Polar residues" evidence="9">
    <location>
        <begin position="494"/>
        <end position="505"/>
    </location>
</feature>
<protein>
    <submittedName>
        <fullName evidence="12">Uncharacterized protein</fullName>
    </submittedName>
</protein>